<proteinExistence type="predicted"/>
<dbReference type="Proteomes" id="UP000282184">
    <property type="component" value="Unassembled WGS sequence"/>
</dbReference>
<name>A0A3S0HQP0_9BACT</name>
<dbReference type="OrthoDB" id="679907at2"/>
<evidence type="ECO:0000313" key="1">
    <source>
        <dbReference type="EMBL" id="RTQ52410.1"/>
    </source>
</evidence>
<comment type="caution">
    <text evidence="1">The sequence shown here is derived from an EMBL/GenBank/DDBJ whole genome shotgun (WGS) entry which is preliminary data.</text>
</comment>
<accession>A0A3S0HQP0</accession>
<evidence type="ECO:0000313" key="2">
    <source>
        <dbReference type="Proteomes" id="UP000282184"/>
    </source>
</evidence>
<protein>
    <submittedName>
        <fullName evidence="1">Uncharacterized protein</fullName>
    </submittedName>
</protein>
<dbReference type="EMBL" id="RXOF01000002">
    <property type="protein sequence ID" value="RTQ52410.1"/>
    <property type="molecule type" value="Genomic_DNA"/>
</dbReference>
<reference evidence="1 2" key="1">
    <citation type="submission" date="2018-12" db="EMBL/GenBank/DDBJ databases">
        <title>Hymenobacter gummosus sp. nov., isolated from a spring.</title>
        <authorList>
            <person name="Nie L."/>
        </authorList>
    </citation>
    <scope>NUCLEOTIDE SEQUENCE [LARGE SCALE GENOMIC DNA]</scope>
    <source>
        <strain evidence="1 2">KCTC 52166</strain>
    </source>
</reference>
<dbReference type="AlphaFoldDB" id="A0A3S0HQP0"/>
<dbReference type="RefSeq" id="WP_126692065.1">
    <property type="nucleotide sequence ID" value="NZ_RXOF01000002.1"/>
</dbReference>
<sequence length="165" mass="19072">MPIIEPDPQTLARLQRMETEDFGARPFNLRADEHTTRLPLVAANVIIQTNSFTAGQKVHIYDVYWGMNDNALVVGRFRRKHDFIFGVIPIRKLDNFRPEYVYHPVVLNKFRRTDKAINPGIFQRFFERPDLPAPPPTTYHFADDAPTAPAASWLARLWNGLRGSR</sequence>
<organism evidence="1 2">
    <name type="scientific">Hymenobacter gummosus</name>
    <dbReference type="NCBI Taxonomy" id="1776032"/>
    <lineage>
        <taxon>Bacteria</taxon>
        <taxon>Pseudomonadati</taxon>
        <taxon>Bacteroidota</taxon>
        <taxon>Cytophagia</taxon>
        <taxon>Cytophagales</taxon>
        <taxon>Hymenobacteraceae</taxon>
        <taxon>Hymenobacter</taxon>
    </lineage>
</organism>
<gene>
    <name evidence="1" type="ORF">EJV47_05185</name>
</gene>
<keyword evidence="2" id="KW-1185">Reference proteome</keyword>